<dbReference type="InterPro" id="IPR011006">
    <property type="entry name" value="CheY-like_superfamily"/>
</dbReference>
<evidence type="ECO:0000313" key="11">
    <source>
        <dbReference type="Proteomes" id="UP000767446"/>
    </source>
</evidence>
<dbReference type="Gene3D" id="3.30.565.10">
    <property type="entry name" value="Histidine kinase-like ATPase, C-terminal domain"/>
    <property type="match status" value="1"/>
</dbReference>
<proteinExistence type="predicted"/>
<dbReference type="PRINTS" id="PR00344">
    <property type="entry name" value="BCTRLSENSOR"/>
</dbReference>
<evidence type="ECO:0000256" key="1">
    <source>
        <dbReference type="ARBA" id="ARBA00000085"/>
    </source>
</evidence>
<dbReference type="CDD" id="cd00075">
    <property type="entry name" value="HATPase"/>
    <property type="match status" value="1"/>
</dbReference>
<evidence type="ECO:0000313" key="10">
    <source>
        <dbReference type="EMBL" id="MBR8828963.1"/>
    </source>
</evidence>
<evidence type="ECO:0000256" key="7">
    <source>
        <dbReference type="PROSITE-ProRule" id="PRU00169"/>
    </source>
</evidence>
<dbReference type="SUPFAM" id="SSF55874">
    <property type="entry name" value="ATPase domain of HSP90 chaperone/DNA topoisomerase II/histidine kinase"/>
    <property type="match status" value="1"/>
</dbReference>
<evidence type="ECO:0000256" key="6">
    <source>
        <dbReference type="ARBA" id="ARBA00023012"/>
    </source>
</evidence>
<feature type="domain" description="Response regulatory" evidence="9">
    <location>
        <begin position="4"/>
        <end position="119"/>
    </location>
</feature>
<reference evidence="10" key="1">
    <citation type="submission" date="2021-02" db="EMBL/GenBank/DDBJ databases">
        <title>Metagenome analyses of Stigonema ocellatum DSM 106950, Chlorogloea purpurea SAG 13.99 and Gomphosphaeria aponina DSM 107014.</title>
        <authorList>
            <person name="Marter P."/>
            <person name="Huang S."/>
        </authorList>
    </citation>
    <scope>NUCLEOTIDE SEQUENCE</scope>
    <source>
        <strain evidence="10">JP213</strain>
    </source>
</reference>
<keyword evidence="6" id="KW-0902">Two-component regulatory system</keyword>
<dbReference type="SMART" id="SM00388">
    <property type="entry name" value="HisKA"/>
    <property type="match status" value="1"/>
</dbReference>
<dbReference type="Pfam" id="PF00512">
    <property type="entry name" value="HisKA"/>
    <property type="match status" value="1"/>
</dbReference>
<dbReference type="Gene3D" id="1.10.287.130">
    <property type="match status" value="1"/>
</dbReference>
<dbReference type="Pfam" id="PF02518">
    <property type="entry name" value="HATPase_c"/>
    <property type="match status" value="1"/>
</dbReference>
<dbReference type="PANTHER" id="PTHR43547">
    <property type="entry name" value="TWO-COMPONENT HISTIDINE KINASE"/>
    <property type="match status" value="1"/>
</dbReference>
<dbReference type="CDD" id="cd17534">
    <property type="entry name" value="REC_DC-like"/>
    <property type="match status" value="1"/>
</dbReference>
<dbReference type="GO" id="GO:0000155">
    <property type="term" value="F:phosphorelay sensor kinase activity"/>
    <property type="evidence" value="ECO:0007669"/>
    <property type="project" value="InterPro"/>
</dbReference>
<keyword evidence="4" id="KW-0808">Transferase</keyword>
<dbReference type="InterPro" id="IPR003594">
    <property type="entry name" value="HATPase_dom"/>
</dbReference>
<dbReference type="CDD" id="cd00082">
    <property type="entry name" value="HisKA"/>
    <property type="match status" value="1"/>
</dbReference>
<dbReference type="SUPFAM" id="SSF52172">
    <property type="entry name" value="CheY-like"/>
    <property type="match status" value="1"/>
</dbReference>
<dbReference type="Pfam" id="PF00072">
    <property type="entry name" value="Response_reg"/>
    <property type="match status" value="1"/>
</dbReference>
<dbReference type="AlphaFoldDB" id="A0A941GWJ3"/>
<dbReference type="Gene3D" id="3.40.50.2300">
    <property type="match status" value="1"/>
</dbReference>
<dbReference type="Proteomes" id="UP000767446">
    <property type="component" value="Unassembled WGS sequence"/>
</dbReference>
<comment type="catalytic activity">
    <reaction evidence="1">
        <text>ATP + protein L-histidine = ADP + protein N-phospho-L-histidine.</text>
        <dbReference type="EC" id="2.7.13.3"/>
    </reaction>
</comment>
<dbReference type="EMBL" id="JADQBC010000098">
    <property type="protein sequence ID" value="MBR8828963.1"/>
    <property type="molecule type" value="Genomic_DNA"/>
</dbReference>
<dbReference type="InterPro" id="IPR003661">
    <property type="entry name" value="HisK_dim/P_dom"/>
</dbReference>
<feature type="domain" description="Histidine kinase" evidence="8">
    <location>
        <begin position="141"/>
        <end position="358"/>
    </location>
</feature>
<dbReference type="InterPro" id="IPR004358">
    <property type="entry name" value="Sig_transdc_His_kin-like_C"/>
</dbReference>
<dbReference type="InterPro" id="IPR005467">
    <property type="entry name" value="His_kinase_dom"/>
</dbReference>
<name>A0A941GWJ3_9CHRO</name>
<dbReference type="PROSITE" id="PS50109">
    <property type="entry name" value="HIS_KIN"/>
    <property type="match status" value="1"/>
</dbReference>
<dbReference type="SMART" id="SM00387">
    <property type="entry name" value="HATPase_c"/>
    <property type="match status" value="1"/>
</dbReference>
<accession>A0A941GWJ3</accession>
<evidence type="ECO:0000256" key="3">
    <source>
        <dbReference type="ARBA" id="ARBA00022553"/>
    </source>
</evidence>
<organism evidence="10 11">
    <name type="scientific">Gomphosphaeria aponina SAG 52.96 = DSM 107014</name>
    <dbReference type="NCBI Taxonomy" id="1521640"/>
    <lineage>
        <taxon>Bacteria</taxon>
        <taxon>Bacillati</taxon>
        <taxon>Cyanobacteriota</taxon>
        <taxon>Cyanophyceae</taxon>
        <taxon>Oscillatoriophycideae</taxon>
        <taxon>Chroococcales</taxon>
        <taxon>Gomphosphaeriaceae</taxon>
        <taxon>Gomphosphaeria</taxon>
    </lineage>
</organism>
<evidence type="ECO:0000256" key="5">
    <source>
        <dbReference type="ARBA" id="ARBA00022777"/>
    </source>
</evidence>
<dbReference type="InterPro" id="IPR001789">
    <property type="entry name" value="Sig_transdc_resp-reg_receiver"/>
</dbReference>
<evidence type="ECO:0000259" key="8">
    <source>
        <dbReference type="PROSITE" id="PS50109"/>
    </source>
</evidence>
<dbReference type="SMART" id="SM00448">
    <property type="entry name" value="REC"/>
    <property type="match status" value="1"/>
</dbReference>
<feature type="modified residue" description="4-aspartylphosphate" evidence="7">
    <location>
        <position position="54"/>
    </location>
</feature>
<dbReference type="FunFam" id="3.30.565.10:FF:000006">
    <property type="entry name" value="Sensor histidine kinase WalK"/>
    <property type="match status" value="1"/>
</dbReference>
<evidence type="ECO:0000259" key="9">
    <source>
        <dbReference type="PROSITE" id="PS50110"/>
    </source>
</evidence>
<dbReference type="PROSITE" id="PS50110">
    <property type="entry name" value="RESPONSE_REGULATORY"/>
    <property type="match status" value="1"/>
</dbReference>
<comment type="caution">
    <text evidence="10">The sequence shown here is derived from an EMBL/GenBank/DDBJ whole genome shotgun (WGS) entry which is preliminary data.</text>
</comment>
<evidence type="ECO:0000256" key="4">
    <source>
        <dbReference type="ARBA" id="ARBA00022679"/>
    </source>
</evidence>
<keyword evidence="5" id="KW-0418">Kinase</keyword>
<dbReference type="InterPro" id="IPR036890">
    <property type="entry name" value="HATPase_C_sf"/>
</dbReference>
<evidence type="ECO:0000256" key="2">
    <source>
        <dbReference type="ARBA" id="ARBA00012438"/>
    </source>
</evidence>
<gene>
    <name evidence="10" type="ORF">DSM107014_13860</name>
</gene>
<keyword evidence="3 7" id="KW-0597">Phosphoprotein</keyword>
<protein>
    <recommendedName>
        <fullName evidence="2">histidine kinase</fullName>
        <ecNumber evidence="2">2.7.13.3</ecNumber>
    </recommendedName>
</protein>
<dbReference type="PANTHER" id="PTHR43547:SF2">
    <property type="entry name" value="HYBRID SIGNAL TRANSDUCTION HISTIDINE KINASE C"/>
    <property type="match status" value="1"/>
</dbReference>
<dbReference type="EC" id="2.7.13.3" evidence="2"/>
<sequence>MTTKILIVEDELLIAKSLARKLKKMDYTVVGIVSSGAAAIERASETQPDIILMDIVIKGEIDGITTAAKIREKYNIPVIYITAYADDETLERAEKTGSYGYILKPFKERELHAIIKIALNKHQELAKTVAASKEKSRYLSIAAHDLRNPLTTILGSSELLRDYSEKLSPEKKKQYFDHIKDAATNMNESLEELLLISKAEEGKLVFAPEVLDIVEFFGNVVKPFQTTLGVEHSLLFLCQHQSYEAVVDKNILHHILINLLSNAIKYSPNGGKIMLELICEEEQIYFTVQDEGIGMPQEYLASKLFKVFERANNVGSIKGTGLGLSIVKQEVILHNGNLVVESQEGVGTTVTVTIPCKKVEA</sequence>